<proteinExistence type="predicted"/>
<accession>A0ABZ1T4X8</accession>
<organism evidence="1 2">
    <name type="scientific">Streptomyces virginiae</name>
    <name type="common">Streptomyces cinnamonensis</name>
    <dbReference type="NCBI Taxonomy" id="1961"/>
    <lineage>
        <taxon>Bacteria</taxon>
        <taxon>Bacillati</taxon>
        <taxon>Actinomycetota</taxon>
        <taxon>Actinomycetes</taxon>
        <taxon>Kitasatosporales</taxon>
        <taxon>Streptomycetaceae</taxon>
        <taxon>Streptomyces</taxon>
    </lineage>
</organism>
<evidence type="ECO:0000313" key="2">
    <source>
        <dbReference type="Proteomes" id="UP001432039"/>
    </source>
</evidence>
<dbReference type="RefSeq" id="WP_328959743.1">
    <property type="nucleotide sequence ID" value="NZ_CP108090.1"/>
</dbReference>
<keyword evidence="2" id="KW-1185">Reference proteome</keyword>
<protein>
    <submittedName>
        <fullName evidence="1">Uncharacterized protein</fullName>
    </submittedName>
</protein>
<reference evidence="1" key="1">
    <citation type="submission" date="2022-10" db="EMBL/GenBank/DDBJ databases">
        <title>The complete genomes of actinobacterial strains from the NBC collection.</title>
        <authorList>
            <person name="Joergensen T.S."/>
            <person name="Alvarez Arevalo M."/>
            <person name="Sterndorff E.B."/>
            <person name="Faurdal D."/>
            <person name="Vuksanovic O."/>
            <person name="Mourched A.-S."/>
            <person name="Charusanti P."/>
            <person name="Shaw S."/>
            <person name="Blin K."/>
            <person name="Weber T."/>
        </authorList>
    </citation>
    <scope>NUCLEOTIDE SEQUENCE</scope>
    <source>
        <strain evidence="1">NBC_00248</strain>
    </source>
</reference>
<name>A0ABZ1T4X8_STRVG</name>
<evidence type="ECO:0000313" key="1">
    <source>
        <dbReference type="EMBL" id="WUQ10181.1"/>
    </source>
</evidence>
<dbReference type="Proteomes" id="UP001432039">
    <property type="component" value="Chromosome"/>
</dbReference>
<sequence>MPGPELPNRPRALQLEDQPAERIPWDAFAVEADTAETYGQPSLALMARAERGWQKLGALHARVVPAGEDGTQ</sequence>
<gene>
    <name evidence="1" type="ORF">OG517_01230</name>
</gene>
<dbReference type="EMBL" id="CP108090">
    <property type="protein sequence ID" value="WUQ10181.1"/>
    <property type="molecule type" value="Genomic_DNA"/>
</dbReference>